<dbReference type="Proteomes" id="UP000269301">
    <property type="component" value="Unassembled WGS sequence"/>
</dbReference>
<feature type="domain" description="Transposase DDE" evidence="2">
    <location>
        <begin position="354"/>
        <end position="475"/>
    </location>
</feature>
<keyword evidence="4" id="KW-1185">Reference proteome</keyword>
<gene>
    <name evidence="3" type="ORF">D8M06_19590</name>
</gene>
<protein>
    <submittedName>
        <fullName evidence="3">IS1182 family transposase</fullName>
    </submittedName>
</protein>
<proteinExistence type="predicted"/>
<dbReference type="Pfam" id="PF05598">
    <property type="entry name" value="DUF772"/>
    <property type="match status" value="1"/>
</dbReference>
<reference evidence="3 4" key="1">
    <citation type="journal article" date="2016" name="Int. J. Syst. Evol. Microbiol.">
        <title>Oceanobacillus halophilus sp. nov., a novel moderately halophilic bacterium from a hypersaline lake.</title>
        <authorList>
            <person name="Amoozegar M.A."/>
            <person name="Bagheri M."/>
            <person name="Makhdoumi A."/>
            <person name="Nikou M.M."/>
            <person name="Fazeli S.A.S."/>
            <person name="Schumann P."/>
            <person name="Sproer C."/>
            <person name="Sanchez-Porro C."/>
            <person name="Ventosa A."/>
        </authorList>
    </citation>
    <scope>NUCLEOTIDE SEQUENCE [LARGE SCALE GENOMIC DNA]</scope>
    <source>
        <strain evidence="3 4">DSM 23996</strain>
    </source>
</reference>
<dbReference type="PANTHER" id="PTHR35604">
    <property type="entry name" value="TRANSPOSASE INSH FOR INSERTION SEQUENCE ELEMENT IS5A-RELATED"/>
    <property type="match status" value="1"/>
</dbReference>
<name>A0A494ZQE6_9BACI</name>
<feature type="domain" description="Transposase InsH N-terminal" evidence="1">
    <location>
        <begin position="20"/>
        <end position="111"/>
    </location>
</feature>
<comment type="caution">
    <text evidence="3">The sequence shown here is derived from an EMBL/GenBank/DDBJ whole genome shotgun (WGS) entry which is preliminary data.</text>
</comment>
<dbReference type="InterPro" id="IPR047629">
    <property type="entry name" value="IS1182_transpos"/>
</dbReference>
<dbReference type="InterPro" id="IPR025668">
    <property type="entry name" value="Tnp_DDE_dom"/>
</dbReference>
<evidence type="ECO:0000259" key="2">
    <source>
        <dbReference type="Pfam" id="PF13751"/>
    </source>
</evidence>
<dbReference type="OrthoDB" id="9789070at2"/>
<dbReference type="NCBIfam" id="NF033551">
    <property type="entry name" value="transpos_IS1182"/>
    <property type="match status" value="1"/>
</dbReference>
<dbReference type="EMBL" id="RBZP01000046">
    <property type="protein sequence ID" value="RKQ27483.1"/>
    <property type="molecule type" value="Genomic_DNA"/>
</dbReference>
<dbReference type="RefSeq" id="WP_121206246.1">
    <property type="nucleotide sequence ID" value="NZ_RBZP01000046.1"/>
</dbReference>
<organism evidence="3 4">
    <name type="scientific">Oceanobacillus halophilus</name>
    <dbReference type="NCBI Taxonomy" id="930130"/>
    <lineage>
        <taxon>Bacteria</taxon>
        <taxon>Bacillati</taxon>
        <taxon>Bacillota</taxon>
        <taxon>Bacilli</taxon>
        <taxon>Bacillales</taxon>
        <taxon>Bacillaceae</taxon>
        <taxon>Oceanobacillus</taxon>
    </lineage>
</organism>
<evidence type="ECO:0000313" key="4">
    <source>
        <dbReference type="Proteomes" id="UP000269301"/>
    </source>
</evidence>
<dbReference type="AlphaFoldDB" id="A0A494ZQE6"/>
<sequence>MLQKQESLPLSPYHGLYDLIVEKDNELRRINDLVDFSFIYEELKDNYCHTNGRNAVCPVRMFKYLLLKRMYKLSDKDLVTRSKYDMSFKFFLGMAPEDSVIDSSSLTQFRKLRLKDINLLDLLIQRTTEIAIEHGLIEIKAALIVDSTHSHSRYRARSAAQYLNEQAKAVRKATYDFDETIKEKYPEKPAENDVKESVAYCEKLMEVVKKEEGIGEIPAVKEKMNYLKELVEDCKEGTEISNDPDARTGHKSEDTSFFGYKTHLAMTKERLIVSAKVTSGEKSDGKYLKELVEKSEQAGLEVEAVIGDTAYSGKDNLILAKEKEIQLVSKLHPILTNERKNTGFEFNKDADLYVCPAGHLAKGKRKTNRKDRNSEIQYRFDIEKCKVCPLRDGCYKEGAKSKTYTVTVKSTEHKEQEAFQETDLFRELARDRYMIEAKNGELKNRHGYNKATDSGLFGMEIQGATTIFVANLKRIMKLIDQK</sequence>
<evidence type="ECO:0000313" key="3">
    <source>
        <dbReference type="EMBL" id="RKQ27483.1"/>
    </source>
</evidence>
<evidence type="ECO:0000259" key="1">
    <source>
        <dbReference type="Pfam" id="PF05598"/>
    </source>
</evidence>
<dbReference type="Pfam" id="PF13751">
    <property type="entry name" value="DDE_Tnp_1_6"/>
    <property type="match status" value="1"/>
</dbReference>
<accession>A0A494ZQE6</accession>
<dbReference type="InterPro" id="IPR008490">
    <property type="entry name" value="Transposase_InsH_N"/>
</dbReference>
<dbReference type="PANTHER" id="PTHR35604:SF2">
    <property type="entry name" value="TRANSPOSASE INSH FOR INSERTION SEQUENCE ELEMENT IS5A-RELATED"/>
    <property type="match status" value="1"/>
</dbReference>